<feature type="transmembrane region" description="Helical" evidence="9">
    <location>
        <begin position="544"/>
        <end position="565"/>
    </location>
</feature>
<name>A0A4S2LQX4_OPIFE</name>
<keyword evidence="2 8" id="KW-0812">Transmembrane</keyword>
<dbReference type="PROSITE" id="PS50262">
    <property type="entry name" value="G_PROTEIN_RECEP_F1_2"/>
    <property type="match status" value="1"/>
</dbReference>
<dbReference type="InterPro" id="IPR017452">
    <property type="entry name" value="GPCR_Rhodpsn_7TM"/>
</dbReference>
<keyword evidence="7 8" id="KW-0807">Transducer</keyword>
<dbReference type="GO" id="GO:0004930">
    <property type="term" value="F:G protein-coupled receptor activity"/>
    <property type="evidence" value="ECO:0007669"/>
    <property type="project" value="UniProtKB-KW"/>
</dbReference>
<gene>
    <name evidence="11" type="ORF">CRM22_006761</name>
</gene>
<evidence type="ECO:0000313" key="11">
    <source>
        <dbReference type="EMBL" id="TGZ63709.1"/>
    </source>
</evidence>
<keyword evidence="12" id="KW-1185">Reference proteome</keyword>
<evidence type="ECO:0000256" key="1">
    <source>
        <dbReference type="ARBA" id="ARBA00004141"/>
    </source>
</evidence>
<keyword evidence="5 9" id="KW-0472">Membrane</keyword>
<dbReference type="OrthoDB" id="6117944at2759"/>
<keyword evidence="3 9" id="KW-1133">Transmembrane helix</keyword>
<evidence type="ECO:0000256" key="8">
    <source>
        <dbReference type="RuleBase" id="RU000688"/>
    </source>
</evidence>
<comment type="caution">
    <text evidence="11">The sequence shown here is derived from an EMBL/GenBank/DDBJ whole genome shotgun (WGS) entry which is preliminary data.</text>
</comment>
<evidence type="ECO:0000256" key="4">
    <source>
        <dbReference type="ARBA" id="ARBA00023040"/>
    </source>
</evidence>
<dbReference type="GO" id="GO:0005886">
    <property type="term" value="C:plasma membrane"/>
    <property type="evidence" value="ECO:0007669"/>
    <property type="project" value="TreeGrafter"/>
</dbReference>
<evidence type="ECO:0000256" key="3">
    <source>
        <dbReference type="ARBA" id="ARBA00022989"/>
    </source>
</evidence>
<proteinExistence type="inferred from homology"/>
<evidence type="ECO:0000259" key="10">
    <source>
        <dbReference type="PROSITE" id="PS50262"/>
    </source>
</evidence>
<feature type="transmembrane region" description="Helical" evidence="9">
    <location>
        <begin position="151"/>
        <end position="175"/>
    </location>
</feature>
<accession>A0A4S2LQX4</accession>
<organism evidence="11 12">
    <name type="scientific">Opisthorchis felineus</name>
    <dbReference type="NCBI Taxonomy" id="147828"/>
    <lineage>
        <taxon>Eukaryota</taxon>
        <taxon>Metazoa</taxon>
        <taxon>Spiralia</taxon>
        <taxon>Lophotrochozoa</taxon>
        <taxon>Platyhelminthes</taxon>
        <taxon>Trematoda</taxon>
        <taxon>Digenea</taxon>
        <taxon>Opisthorchiida</taxon>
        <taxon>Opisthorchiata</taxon>
        <taxon>Opisthorchiidae</taxon>
        <taxon>Opisthorchis</taxon>
    </lineage>
</organism>
<evidence type="ECO:0000256" key="7">
    <source>
        <dbReference type="ARBA" id="ARBA00023224"/>
    </source>
</evidence>
<evidence type="ECO:0000256" key="6">
    <source>
        <dbReference type="ARBA" id="ARBA00023170"/>
    </source>
</evidence>
<dbReference type="SUPFAM" id="SSF81321">
    <property type="entry name" value="Family A G protein-coupled receptor-like"/>
    <property type="match status" value="1"/>
</dbReference>
<keyword evidence="6 8" id="KW-0675">Receptor</keyword>
<comment type="similarity">
    <text evidence="8">Belongs to the G-protein coupled receptor 1 family.</text>
</comment>
<dbReference type="InterPro" id="IPR000276">
    <property type="entry name" value="GPCR_Rhodpsn"/>
</dbReference>
<dbReference type="Gene3D" id="1.20.1070.10">
    <property type="entry name" value="Rhodopsin 7-helix transmembrane proteins"/>
    <property type="match status" value="2"/>
</dbReference>
<sequence>MAKNLSIEKLLASDERLWSAVQMRYQPTLIINTCLLTFICLFGFVGNSLVIYIVGKREFSHRFDCFSRKHRPRSLTKRDTRKKVDEEEASSFIILHRRYVGRSSTQDYSQCDILEESKLNVPSIGATSGRLQRKPTRPYLRSMDRGNSNMLLFLLATNDLLISVVDIPATIFLLIWELNSVKVLCILHVFLKSLLLTVSVLLLLLIAIERWFIICFVPGIRLSPRILVTLISLCYVVGIGWAIPTGMYYDVFPGVKVSSFDQIMQSSSSATVKSDGTNRTNTPIHLGSQTYFKAINNNQTVCGALFTVGRCDINDRLISKDSYKKYQFCAFVFFVVIFSGICVIYGSIFGFAWWHQSRLVRNFFSTHSGGCNARTKQSAPKIDITVNFVDPGILRNTPQATFGSSDAQRYPMPTANTWESNSQVLSEFPSSFLDYTNETDQCSDGVNSGIHGSLDKVSGTSCPVAQEDTWIKTVPTLRRVRHHNLPERFFIIERKAKDRQVQIGSKEHKERQTKFPARHRFRPRDSIKGCTGCRINSKRRHLRTAVMFILVTTSFCISYLPHLLISSGLIWRVQWESTSFFSEPQSKTHVVTTALSSKTARNSTRFDNLLELVVPEWIHYLRRLFNYLYFLNVVANPIIYFFLNLQFRGDLRHLLSKLRLHSATQM</sequence>
<dbReference type="PANTHER" id="PTHR45695">
    <property type="entry name" value="LEUCOKININ RECEPTOR-RELATED"/>
    <property type="match status" value="1"/>
</dbReference>
<keyword evidence="4 8" id="KW-0297">G-protein coupled receptor</keyword>
<dbReference type="PRINTS" id="PR00237">
    <property type="entry name" value="GPCRRHODOPSN"/>
</dbReference>
<comment type="subcellular location">
    <subcellularLocation>
        <location evidence="1">Membrane</location>
        <topology evidence="1">Multi-pass membrane protein</topology>
    </subcellularLocation>
</comment>
<dbReference type="PANTHER" id="PTHR45695:SF9">
    <property type="entry name" value="LEUCOKININ RECEPTOR"/>
    <property type="match status" value="1"/>
</dbReference>
<dbReference type="STRING" id="147828.A0A4S2LQX4"/>
<protein>
    <recommendedName>
        <fullName evidence="10">G-protein coupled receptors family 1 profile domain-containing protein</fullName>
    </recommendedName>
</protein>
<feature type="transmembrane region" description="Helical" evidence="9">
    <location>
        <begin position="330"/>
        <end position="354"/>
    </location>
</feature>
<reference evidence="11 12" key="1">
    <citation type="journal article" date="2019" name="BMC Genomics">
        <title>New insights from Opisthorchis felineus genome: update on genomics of the epidemiologically important liver flukes.</title>
        <authorList>
            <person name="Ershov N.I."/>
            <person name="Mordvinov V.A."/>
            <person name="Prokhortchouk E.B."/>
            <person name="Pakharukova M.Y."/>
            <person name="Gunbin K.V."/>
            <person name="Ustyantsev K."/>
            <person name="Genaev M.A."/>
            <person name="Blinov A.G."/>
            <person name="Mazur A."/>
            <person name="Boulygina E."/>
            <person name="Tsygankova S."/>
            <person name="Khrameeva E."/>
            <person name="Chekanov N."/>
            <person name="Fan G."/>
            <person name="Xiao A."/>
            <person name="Zhang H."/>
            <person name="Xu X."/>
            <person name="Yang H."/>
            <person name="Solovyev V."/>
            <person name="Lee S.M."/>
            <person name="Liu X."/>
            <person name="Afonnikov D.A."/>
            <person name="Skryabin K.G."/>
        </authorList>
    </citation>
    <scope>NUCLEOTIDE SEQUENCE [LARGE SCALE GENOMIC DNA]</scope>
    <source>
        <strain evidence="11">AK-0245</strain>
        <tissue evidence="11">Whole organism</tissue>
    </source>
</reference>
<evidence type="ECO:0000256" key="5">
    <source>
        <dbReference type="ARBA" id="ARBA00023136"/>
    </source>
</evidence>
<dbReference type="EMBL" id="SJOL01007090">
    <property type="protein sequence ID" value="TGZ63707.1"/>
    <property type="molecule type" value="Genomic_DNA"/>
</dbReference>
<feature type="transmembrane region" description="Helical" evidence="9">
    <location>
        <begin position="181"/>
        <end position="206"/>
    </location>
</feature>
<dbReference type="Proteomes" id="UP000308267">
    <property type="component" value="Unassembled WGS sequence"/>
</dbReference>
<dbReference type="Pfam" id="PF00001">
    <property type="entry name" value="7tm_1"/>
    <property type="match status" value="1"/>
</dbReference>
<dbReference type="PROSITE" id="PS00237">
    <property type="entry name" value="G_PROTEIN_RECEP_F1_1"/>
    <property type="match status" value="1"/>
</dbReference>
<feature type="domain" description="G-protein coupled receptors family 1 profile" evidence="10">
    <location>
        <begin position="119"/>
        <end position="640"/>
    </location>
</feature>
<feature type="transmembrane region" description="Helical" evidence="9">
    <location>
        <begin position="29"/>
        <end position="54"/>
    </location>
</feature>
<feature type="transmembrane region" description="Helical" evidence="9">
    <location>
        <begin position="226"/>
        <end position="243"/>
    </location>
</feature>
<evidence type="ECO:0000256" key="2">
    <source>
        <dbReference type="ARBA" id="ARBA00022692"/>
    </source>
</evidence>
<evidence type="ECO:0000313" key="12">
    <source>
        <dbReference type="Proteomes" id="UP000308267"/>
    </source>
</evidence>
<evidence type="ECO:0000256" key="9">
    <source>
        <dbReference type="SAM" id="Phobius"/>
    </source>
</evidence>
<dbReference type="EMBL" id="SJOL01007090">
    <property type="protein sequence ID" value="TGZ63709.1"/>
    <property type="molecule type" value="Genomic_DNA"/>
</dbReference>
<feature type="transmembrane region" description="Helical" evidence="9">
    <location>
        <begin position="624"/>
        <end position="643"/>
    </location>
</feature>
<dbReference type="AlphaFoldDB" id="A0A4S2LQX4"/>